<evidence type="ECO:0000313" key="3">
    <source>
        <dbReference type="Proteomes" id="UP000824890"/>
    </source>
</evidence>
<dbReference type="PANTHER" id="PTHR46142:SF11">
    <property type="entry name" value="GLYOXYLASE I 4"/>
    <property type="match status" value="1"/>
</dbReference>
<dbReference type="InterPro" id="IPR004360">
    <property type="entry name" value="Glyas_Fos-R_dOase_dom"/>
</dbReference>
<feature type="non-terminal residue" evidence="2">
    <location>
        <position position="1"/>
    </location>
</feature>
<dbReference type="CDD" id="cd07245">
    <property type="entry name" value="VOC_like"/>
    <property type="match status" value="1"/>
</dbReference>
<dbReference type="EMBL" id="JAGKQM010000018">
    <property type="protein sequence ID" value="KAH0864004.1"/>
    <property type="molecule type" value="Genomic_DNA"/>
</dbReference>
<reference evidence="2 3" key="1">
    <citation type="submission" date="2021-05" db="EMBL/GenBank/DDBJ databases">
        <title>Genome Assembly of Synthetic Allotetraploid Brassica napus Reveals Homoeologous Exchanges between Subgenomes.</title>
        <authorList>
            <person name="Davis J.T."/>
        </authorList>
    </citation>
    <scope>NUCLEOTIDE SEQUENCE [LARGE SCALE GENOMIC DNA]</scope>
    <source>
        <strain evidence="3">cv. Da-Ae</strain>
        <tissue evidence="2">Seedling</tissue>
    </source>
</reference>
<dbReference type="PANTHER" id="PTHR46142">
    <property type="match status" value="1"/>
</dbReference>
<sequence>AALLLFIRSYLGKMKENPGNPLHLTSLNHVSLLCRSIEESMNFYRKVLGFFPIRRPESLNFEGAWLFGHGIGIHLLRALEPEKLSTKNEINPKDNHISFQCESMGAVEKKLEEMEIDYVRSKVEEGGIQVDQLFFHDPDGFMIEICNCDSLPIVPLVGGMVRSCSRVKLHQMVQPQPQTQINQVVHP</sequence>
<dbReference type="Gene3D" id="3.10.180.10">
    <property type="entry name" value="2,3-Dihydroxybiphenyl 1,2-Dioxygenase, domain 1"/>
    <property type="match status" value="1"/>
</dbReference>
<proteinExistence type="predicted"/>
<protein>
    <recommendedName>
        <fullName evidence="1">VOC domain-containing protein</fullName>
    </recommendedName>
</protein>
<dbReference type="InterPro" id="IPR037523">
    <property type="entry name" value="VOC_core"/>
</dbReference>
<evidence type="ECO:0000259" key="1">
    <source>
        <dbReference type="PROSITE" id="PS51819"/>
    </source>
</evidence>
<dbReference type="InterPro" id="IPR029068">
    <property type="entry name" value="Glyas_Bleomycin-R_OHBP_Dase"/>
</dbReference>
<comment type="caution">
    <text evidence="2">The sequence shown here is derived from an EMBL/GenBank/DDBJ whole genome shotgun (WGS) entry which is preliminary data.</text>
</comment>
<accession>A0ABQ7Y755</accession>
<keyword evidence="3" id="KW-1185">Reference proteome</keyword>
<dbReference type="Proteomes" id="UP000824890">
    <property type="component" value="Unassembled WGS sequence"/>
</dbReference>
<gene>
    <name evidence="2" type="ORF">HID58_081215</name>
</gene>
<dbReference type="Pfam" id="PF00903">
    <property type="entry name" value="Glyoxalase"/>
    <property type="match status" value="1"/>
</dbReference>
<name>A0ABQ7Y755_BRANA</name>
<evidence type="ECO:0000313" key="2">
    <source>
        <dbReference type="EMBL" id="KAH0864004.1"/>
    </source>
</evidence>
<organism evidence="2 3">
    <name type="scientific">Brassica napus</name>
    <name type="common">Rape</name>
    <dbReference type="NCBI Taxonomy" id="3708"/>
    <lineage>
        <taxon>Eukaryota</taxon>
        <taxon>Viridiplantae</taxon>
        <taxon>Streptophyta</taxon>
        <taxon>Embryophyta</taxon>
        <taxon>Tracheophyta</taxon>
        <taxon>Spermatophyta</taxon>
        <taxon>Magnoliopsida</taxon>
        <taxon>eudicotyledons</taxon>
        <taxon>Gunneridae</taxon>
        <taxon>Pentapetalae</taxon>
        <taxon>rosids</taxon>
        <taxon>malvids</taxon>
        <taxon>Brassicales</taxon>
        <taxon>Brassicaceae</taxon>
        <taxon>Brassiceae</taxon>
        <taxon>Brassica</taxon>
    </lineage>
</organism>
<dbReference type="PROSITE" id="PS51819">
    <property type="entry name" value="VOC"/>
    <property type="match status" value="1"/>
</dbReference>
<feature type="domain" description="VOC" evidence="1">
    <location>
        <begin position="26"/>
        <end position="148"/>
    </location>
</feature>
<dbReference type="SUPFAM" id="SSF54593">
    <property type="entry name" value="Glyoxalase/Bleomycin resistance protein/Dihydroxybiphenyl dioxygenase"/>
    <property type="match status" value="1"/>
</dbReference>